<gene>
    <name evidence="3" type="ORF">KIMC2_17340</name>
</gene>
<feature type="transmembrane region" description="Helical" evidence="1">
    <location>
        <begin position="151"/>
        <end position="172"/>
    </location>
</feature>
<dbReference type="InterPro" id="IPR050879">
    <property type="entry name" value="Acyltransferase_3"/>
</dbReference>
<evidence type="ECO:0000313" key="4">
    <source>
        <dbReference type="Proteomes" id="UP001321804"/>
    </source>
</evidence>
<protein>
    <submittedName>
        <fullName evidence="3">Acyltransferase</fullName>
    </submittedName>
</protein>
<organism evidence="3 4">
    <name type="scientific">Xylocopilactobacillus apis</name>
    <dbReference type="NCBI Taxonomy" id="2932183"/>
    <lineage>
        <taxon>Bacteria</taxon>
        <taxon>Bacillati</taxon>
        <taxon>Bacillota</taxon>
        <taxon>Bacilli</taxon>
        <taxon>Lactobacillales</taxon>
        <taxon>Lactobacillaceae</taxon>
        <taxon>Xylocopilactobacillus</taxon>
    </lineage>
</organism>
<feature type="transmembrane region" description="Helical" evidence="1">
    <location>
        <begin position="339"/>
        <end position="360"/>
    </location>
</feature>
<dbReference type="GO" id="GO:0009103">
    <property type="term" value="P:lipopolysaccharide biosynthetic process"/>
    <property type="evidence" value="ECO:0007669"/>
    <property type="project" value="TreeGrafter"/>
</dbReference>
<keyword evidence="1" id="KW-0472">Membrane</keyword>
<dbReference type="Pfam" id="PF01757">
    <property type="entry name" value="Acyl_transf_3"/>
    <property type="match status" value="1"/>
</dbReference>
<accession>A0AAU9CT37</accession>
<evidence type="ECO:0000313" key="3">
    <source>
        <dbReference type="EMBL" id="BDR57172.1"/>
    </source>
</evidence>
<feature type="transmembrane region" description="Helical" evidence="1">
    <location>
        <begin position="390"/>
        <end position="412"/>
    </location>
</feature>
<dbReference type="InterPro" id="IPR002656">
    <property type="entry name" value="Acyl_transf_3_dom"/>
</dbReference>
<feature type="transmembrane region" description="Helical" evidence="1">
    <location>
        <begin position="244"/>
        <end position="265"/>
    </location>
</feature>
<dbReference type="SUPFAM" id="SSF52266">
    <property type="entry name" value="SGNH hydrolase"/>
    <property type="match status" value="1"/>
</dbReference>
<keyword evidence="3" id="KW-0808">Transferase</keyword>
<dbReference type="KEGG" id="xak:KIMC2_17340"/>
<keyword evidence="4" id="KW-1185">Reference proteome</keyword>
<proteinExistence type="predicted"/>
<dbReference type="Proteomes" id="UP001321804">
    <property type="component" value="Chromosome"/>
</dbReference>
<dbReference type="EMBL" id="AP026801">
    <property type="protein sequence ID" value="BDR57172.1"/>
    <property type="molecule type" value="Genomic_DNA"/>
</dbReference>
<feature type="transmembrane region" description="Helical" evidence="1">
    <location>
        <begin position="87"/>
        <end position="105"/>
    </location>
</feature>
<dbReference type="CDD" id="cd01840">
    <property type="entry name" value="SGNH_hydrolase_yrhL_like"/>
    <property type="match status" value="1"/>
</dbReference>
<feature type="transmembrane region" description="Helical" evidence="1">
    <location>
        <begin position="215"/>
        <end position="232"/>
    </location>
</feature>
<feature type="transmembrane region" description="Helical" evidence="1">
    <location>
        <begin position="271"/>
        <end position="293"/>
    </location>
</feature>
<feature type="transmembrane region" description="Helical" evidence="1">
    <location>
        <begin position="45"/>
        <end position="66"/>
    </location>
</feature>
<evidence type="ECO:0000259" key="2">
    <source>
        <dbReference type="Pfam" id="PF01757"/>
    </source>
</evidence>
<dbReference type="PANTHER" id="PTHR23028:SF53">
    <property type="entry name" value="ACYL_TRANSF_3 DOMAIN-CONTAINING PROTEIN"/>
    <property type="match status" value="1"/>
</dbReference>
<dbReference type="AlphaFoldDB" id="A0AAU9CT37"/>
<keyword evidence="1" id="KW-1133">Transmembrane helix</keyword>
<feature type="transmembrane region" description="Helical" evidence="1">
    <location>
        <begin position="184"/>
        <end position="203"/>
    </location>
</feature>
<dbReference type="GO" id="GO:0016020">
    <property type="term" value="C:membrane"/>
    <property type="evidence" value="ECO:0007669"/>
    <property type="project" value="TreeGrafter"/>
</dbReference>
<sequence length="659" mass="75362">MVRGSRGTVKENSSSSNYITGFDGLRAIGVLLVIFYHINPELFPGGYFGVPIFMVISGYLITCSLMREVRQKGKIDYRSFFSRRAKRLYPALVTMLFATSSYILLFQRNLLDKLWQIVLSNLTYLYNWWQIFNGQSYFERFADNESPFTHLWTLSIEGQFYLIWPFVFFLLYKFVKSNQKRSRIVLVLALISAFEMAVLYSPANINRVYYGTDTRSVSILLGCALAFVWPVSRLNRHLNRESRILIDSCGGISALVMLIMIFTVRDQSSGLYRYGMLIFSAFATILIAAVSHPGGSFNRILTNPIFSFIGKISYGIYIYQFPVMIFFENKVKLISKHPIIYPVIEIIIIIGISTFSYYFIEQYFAKVTWSSLKDDFKQIFELKNKPQSKIGMMALVPILILGLSSNVLSVFAKGQNPNDTPLARKIKANTKLQKAHNKLAEKKALIANKESRKLEKNKSLSRSFSKSQHKKYEVLAKKHPVNQEYEKYGLTQFELQMGQHIGLTAIGDSVMVDGQPVLTKIFPKIVIDAVVSRQASELPDLLKQKADQGIIADTIVIGLGTNGILTPNIIDETMKIATTQRDVFWITDHVPTRSWQDSNNAVLVQESHKYNNMHIIEWHKFVNSHNEWLYADLTHPNQEGSVQYGTFIAKNILKTLEKK</sequence>
<dbReference type="RefSeq" id="WP_317696023.1">
    <property type="nucleotide sequence ID" value="NZ_AP026801.1"/>
</dbReference>
<feature type="domain" description="Acyltransferase 3" evidence="2">
    <location>
        <begin position="20"/>
        <end position="354"/>
    </location>
</feature>
<reference evidence="3 4" key="1">
    <citation type="journal article" date="2023" name="Microbiol. Spectr.">
        <title>Symbiosis of Carpenter Bees with Uncharacterized Lactic Acid Bacteria Showing NAD Auxotrophy.</title>
        <authorList>
            <person name="Kawasaki S."/>
            <person name="Ozawa K."/>
            <person name="Mori T."/>
            <person name="Yamamoto A."/>
            <person name="Ito M."/>
            <person name="Ohkuma M."/>
            <person name="Sakamoto M."/>
            <person name="Matsutani M."/>
        </authorList>
    </citation>
    <scope>NUCLEOTIDE SEQUENCE [LARGE SCALE GENOMIC DNA]</scope>
    <source>
        <strain evidence="3 4">KimC2</strain>
    </source>
</reference>
<dbReference type="PANTHER" id="PTHR23028">
    <property type="entry name" value="ACETYLTRANSFERASE"/>
    <property type="match status" value="1"/>
</dbReference>
<evidence type="ECO:0000256" key="1">
    <source>
        <dbReference type="SAM" id="Phobius"/>
    </source>
</evidence>
<keyword evidence="3" id="KW-0012">Acyltransferase</keyword>
<keyword evidence="1" id="KW-0812">Transmembrane</keyword>
<feature type="transmembrane region" description="Helical" evidence="1">
    <location>
        <begin position="21"/>
        <end position="39"/>
    </location>
</feature>
<dbReference type="GO" id="GO:0016747">
    <property type="term" value="F:acyltransferase activity, transferring groups other than amino-acyl groups"/>
    <property type="evidence" value="ECO:0007669"/>
    <property type="project" value="InterPro"/>
</dbReference>
<name>A0AAU9CT37_9LACO</name>
<feature type="transmembrane region" description="Helical" evidence="1">
    <location>
        <begin position="305"/>
        <end position="327"/>
    </location>
</feature>